<dbReference type="Proteomes" id="UP001247805">
    <property type="component" value="Unassembled WGS sequence"/>
</dbReference>
<protein>
    <submittedName>
        <fullName evidence="1">Uncharacterized protein</fullName>
    </submittedName>
</protein>
<reference evidence="1 2" key="1">
    <citation type="submission" date="2023-10" db="EMBL/GenBank/DDBJ databases">
        <title>Glaciecola aquimarina strain GGW-M5 nov., isolated from a coastal seawater.</title>
        <authorList>
            <person name="Bayburt H."/>
            <person name="Kim J.M."/>
            <person name="Choi B.J."/>
            <person name="Jeon C.O."/>
        </authorList>
    </citation>
    <scope>NUCLEOTIDE SEQUENCE [LARGE SCALE GENOMIC DNA]</scope>
    <source>
        <strain evidence="1 2">KCTC 32108</strain>
    </source>
</reference>
<sequence>MHEARLLARAMVLAYERDAEHHVVLKTASPLNEIWDKVSLMLSFSTAVSLDSGLETQPWESKTAREKFMKKFLWSPIPNKSASISKKDTLKEIKAWHKKTNNSRGIATYEVALYSPYHWTSQIVSDSMNLLTYVLTGLKGRSKIPVRPAMWSIDPMGDKGTFGREYNWKFFGNETAAGKEQDMRGNQLWMSSIQGVQYAAMNTDMPIFYRATISEKVDKAIPFGYKD</sequence>
<comment type="caution">
    <text evidence="1">The sequence shown here is derived from an EMBL/GenBank/DDBJ whole genome shotgun (WGS) entry which is preliminary data.</text>
</comment>
<evidence type="ECO:0000313" key="1">
    <source>
        <dbReference type="EMBL" id="MDU0356213.1"/>
    </source>
</evidence>
<dbReference type="RefSeq" id="WP_316027716.1">
    <property type="nucleotide sequence ID" value="NZ_JAWDIO010000002.1"/>
</dbReference>
<name>A0ABU3T1X9_9ALTE</name>
<organism evidence="1 2">
    <name type="scientific">Paraglaciecola aquimarina</name>
    <dbReference type="NCBI Taxonomy" id="1235557"/>
    <lineage>
        <taxon>Bacteria</taxon>
        <taxon>Pseudomonadati</taxon>
        <taxon>Pseudomonadota</taxon>
        <taxon>Gammaproteobacteria</taxon>
        <taxon>Alteromonadales</taxon>
        <taxon>Alteromonadaceae</taxon>
        <taxon>Paraglaciecola</taxon>
    </lineage>
</organism>
<accession>A0ABU3T1X9</accession>
<dbReference type="EMBL" id="JAWDIO010000002">
    <property type="protein sequence ID" value="MDU0356213.1"/>
    <property type="molecule type" value="Genomic_DNA"/>
</dbReference>
<gene>
    <name evidence="1" type="ORF">RS130_22090</name>
</gene>
<evidence type="ECO:0000313" key="2">
    <source>
        <dbReference type="Proteomes" id="UP001247805"/>
    </source>
</evidence>
<proteinExistence type="predicted"/>
<keyword evidence="2" id="KW-1185">Reference proteome</keyword>